<dbReference type="EMBL" id="QGBI01000028">
    <property type="protein sequence ID" value="MBX3892699.1"/>
    <property type="molecule type" value="Genomic_DNA"/>
</dbReference>
<evidence type="ECO:0000313" key="2">
    <source>
        <dbReference type="EMBL" id="CAJ0731315.1"/>
    </source>
</evidence>
<dbReference type="Proteomes" id="UP001199322">
    <property type="component" value="Unassembled WGS sequence"/>
</dbReference>
<evidence type="ECO:0000313" key="4">
    <source>
        <dbReference type="Proteomes" id="UP001189303"/>
    </source>
</evidence>
<dbReference type="EMBL" id="CATWFT010000022">
    <property type="protein sequence ID" value="CAJ0731315.1"/>
    <property type="molecule type" value="Genomic_DNA"/>
</dbReference>
<comment type="caution">
    <text evidence="3">The sequence shown here is derived from an EMBL/GenBank/DDBJ whole genome shotgun (WGS) entry which is preliminary data.</text>
</comment>
<proteinExistence type="predicted"/>
<protein>
    <submittedName>
        <fullName evidence="3">Uncharacterized protein</fullName>
    </submittedName>
</protein>
<dbReference type="Proteomes" id="UP001189303">
    <property type="component" value="Unassembled WGS sequence"/>
</dbReference>
<name>A0A2P4RFQ0_RALPI</name>
<evidence type="ECO:0000313" key="5">
    <source>
        <dbReference type="Proteomes" id="UP001199322"/>
    </source>
</evidence>
<organism evidence="3 5">
    <name type="scientific">Ralstonia pickettii</name>
    <name type="common">Burkholderia pickettii</name>
    <dbReference type="NCBI Taxonomy" id="329"/>
    <lineage>
        <taxon>Bacteria</taxon>
        <taxon>Pseudomonadati</taxon>
        <taxon>Pseudomonadota</taxon>
        <taxon>Betaproteobacteria</taxon>
        <taxon>Burkholderiales</taxon>
        <taxon>Burkholderiaceae</taxon>
        <taxon>Ralstonia</taxon>
    </lineage>
</organism>
<reference evidence="2 4" key="2">
    <citation type="submission" date="2023-07" db="EMBL/GenBank/DDBJ databases">
        <authorList>
            <person name="Peeters C."/>
        </authorList>
    </citation>
    <scope>NUCLEOTIDE SEQUENCE [LARGE SCALE GENOMIC DNA]</scope>
    <source>
        <strain evidence="2 4">R-38712</strain>
    </source>
</reference>
<gene>
    <name evidence="3" type="ORF">DEE74_22785</name>
    <name evidence="2" type="ORF">R38712_04678</name>
</gene>
<keyword evidence="4" id="KW-1185">Reference proteome</keyword>
<reference evidence="3" key="1">
    <citation type="submission" date="2018-06" db="EMBL/GenBank/DDBJ databases">
        <authorList>
            <person name="O'Rourke A."/>
        </authorList>
    </citation>
    <scope>NUCLEOTIDE SEQUENCE</scope>
    <source>
        <strain evidence="3">132550021-3</strain>
    </source>
</reference>
<dbReference type="RefSeq" id="WP_015855869.1">
    <property type="nucleotide sequence ID" value="NZ_CATWFT010000022.1"/>
</dbReference>
<accession>A0A2P4RFQ0</accession>
<feature type="region of interest" description="Disordered" evidence="1">
    <location>
        <begin position="138"/>
        <end position="157"/>
    </location>
</feature>
<evidence type="ECO:0000313" key="3">
    <source>
        <dbReference type="EMBL" id="MBX3892699.1"/>
    </source>
</evidence>
<dbReference type="AlphaFoldDB" id="A0A2P4RFQ0"/>
<sequence length="157" mass="17276">MSQNLISFQPSATDLTAIDGALKTLEEKLVGLIGLSVEQRSTLMKMGDKSEAFCRQAVELLSNNPGVLPANFNLQEMRRDLVGFDTLRPRLARVEKLLERMQDSQLAMGSDLMTAALEGYTYLKVAGKGEGLESARRTLSARFSRGPRKTVEEVPGE</sequence>
<evidence type="ECO:0000256" key="1">
    <source>
        <dbReference type="SAM" id="MobiDB-lite"/>
    </source>
</evidence>